<feature type="compositionally biased region" description="Basic and acidic residues" evidence="2">
    <location>
        <begin position="224"/>
        <end position="241"/>
    </location>
</feature>
<dbReference type="Gene3D" id="3.30.900.10">
    <property type="entry name" value="HORMA domain"/>
    <property type="match status" value="1"/>
</dbReference>
<dbReference type="PANTHER" id="PTHR11842">
    <property type="entry name" value="MITOTIC SPINDLE ASSEMBLY CHECKPOINT PROTEIN MAD2"/>
    <property type="match status" value="1"/>
</dbReference>
<dbReference type="EMBL" id="KZ819331">
    <property type="protein sequence ID" value="PWN19503.1"/>
    <property type="molecule type" value="Genomic_DNA"/>
</dbReference>
<dbReference type="PANTHER" id="PTHR11842:SF10">
    <property type="entry name" value="MITOTIC SPINDLE ASSEMBLY CHECKPOINT PROTEIN MAD2B"/>
    <property type="match status" value="1"/>
</dbReference>
<dbReference type="RefSeq" id="XP_025346663.1">
    <property type="nucleotide sequence ID" value="XM_025495058.1"/>
</dbReference>
<feature type="region of interest" description="Disordered" evidence="2">
    <location>
        <begin position="206"/>
        <end position="271"/>
    </location>
</feature>
<reference evidence="4 5" key="1">
    <citation type="journal article" date="2018" name="Mol. Biol. Evol.">
        <title>Broad Genomic Sampling Reveals a Smut Pathogenic Ancestry of the Fungal Clade Ustilaginomycotina.</title>
        <authorList>
            <person name="Kijpornyongpan T."/>
            <person name="Mondo S.J."/>
            <person name="Barry K."/>
            <person name="Sandor L."/>
            <person name="Lee J."/>
            <person name="Lipzen A."/>
            <person name="Pangilinan J."/>
            <person name="LaButti K."/>
            <person name="Hainaut M."/>
            <person name="Henrissat B."/>
            <person name="Grigoriev I.V."/>
            <person name="Spatafora J.W."/>
            <person name="Aime M.C."/>
        </authorList>
    </citation>
    <scope>NUCLEOTIDE SEQUENCE [LARGE SCALE GENOMIC DNA]</scope>
    <source>
        <strain evidence="4 5">MCA 4718</strain>
    </source>
</reference>
<evidence type="ECO:0000313" key="5">
    <source>
        <dbReference type="Proteomes" id="UP000245942"/>
    </source>
</evidence>
<sequence>MDKGKGRATSASAAASAAAGPSTTAGAGGAGGAGIRDGIEDSELTYNETIDAIVQFLEAAFHTILYIRGVYPAEIFKMHRLYSHPVYRSRHPGLNEYLSTVLASIRSEVRASRVSQVLLVLKSATTGVFLERYVFRLSYLLEGAHAIPRADRDLSIRDNVTFRELSAIFRGFLMKLAVCEVGLEGVPDEEDLEFAIMVLAREGCRVGPQGEDPNQPDEGMWVPADDREGFFPGEEAKRNGDGDEEMNGSGSELRARRQTGRSGENGAEAEEGATILPIKSLDSGVINLMLYVEDNPTSKATLRRSARSRSQRPASTHTTPRRPPSQRHRNQRPGGEDIEVDPALSLQDSGDRDIEDLLQRDATGAPPGSRAGGGDADASRGTKRKGIARRSSQRTPRSKGKLKGKGKGKTRAPTLTHEDESDEDLSDSSASPISDDDDGAGGGSGSRSPSSDERSDASIVSVGDFAGYGGAGAGMGGGGMSAAW</sequence>
<protein>
    <submittedName>
        <fullName evidence="4">DNA-binding protein</fullName>
    </submittedName>
</protein>
<feature type="compositionally biased region" description="Low complexity" evidence="2">
    <location>
        <begin position="8"/>
        <end position="25"/>
    </location>
</feature>
<dbReference type="GeneID" id="37016792"/>
<keyword evidence="5" id="KW-1185">Reference proteome</keyword>
<organism evidence="4 5">
    <name type="scientific">Pseudomicrostroma glucosiphilum</name>
    <dbReference type="NCBI Taxonomy" id="1684307"/>
    <lineage>
        <taxon>Eukaryota</taxon>
        <taxon>Fungi</taxon>
        <taxon>Dikarya</taxon>
        <taxon>Basidiomycota</taxon>
        <taxon>Ustilaginomycotina</taxon>
        <taxon>Exobasidiomycetes</taxon>
        <taxon>Microstromatales</taxon>
        <taxon>Microstromatales incertae sedis</taxon>
        <taxon>Pseudomicrostroma</taxon>
    </lineage>
</organism>
<dbReference type="InterPro" id="IPR045091">
    <property type="entry name" value="Mad2-like"/>
</dbReference>
<dbReference type="Pfam" id="PF02301">
    <property type="entry name" value="HORMA"/>
    <property type="match status" value="1"/>
</dbReference>
<keyword evidence="4" id="KW-0238">DNA-binding</keyword>
<feature type="region of interest" description="Disordered" evidence="2">
    <location>
        <begin position="360"/>
        <end position="484"/>
    </location>
</feature>
<dbReference type="InterPro" id="IPR003511">
    <property type="entry name" value="HORMA_dom"/>
</dbReference>
<dbReference type="GO" id="GO:0016035">
    <property type="term" value="C:zeta DNA polymerase complex"/>
    <property type="evidence" value="ECO:0007669"/>
    <property type="project" value="TreeGrafter"/>
</dbReference>
<dbReference type="GO" id="GO:0003677">
    <property type="term" value="F:DNA binding"/>
    <property type="evidence" value="ECO:0007669"/>
    <property type="project" value="UniProtKB-KW"/>
</dbReference>
<dbReference type="OrthoDB" id="21254at2759"/>
<dbReference type="PROSITE" id="PS50815">
    <property type="entry name" value="HORMA"/>
    <property type="match status" value="1"/>
</dbReference>
<evidence type="ECO:0000256" key="1">
    <source>
        <dbReference type="ARBA" id="ARBA00010348"/>
    </source>
</evidence>
<dbReference type="AlphaFoldDB" id="A0A316U5A5"/>
<dbReference type="Proteomes" id="UP000245942">
    <property type="component" value="Unassembled WGS sequence"/>
</dbReference>
<feature type="compositionally biased region" description="Basic residues" evidence="2">
    <location>
        <begin position="381"/>
        <end position="410"/>
    </location>
</feature>
<name>A0A316U5A5_9BASI</name>
<evidence type="ECO:0000259" key="3">
    <source>
        <dbReference type="PROSITE" id="PS50815"/>
    </source>
</evidence>
<feature type="region of interest" description="Disordered" evidence="2">
    <location>
        <begin position="1"/>
        <end position="32"/>
    </location>
</feature>
<gene>
    <name evidence="4" type="ORF">BCV69DRAFT_313755</name>
</gene>
<comment type="similarity">
    <text evidence="1">Belongs to the MAD2 family.</text>
</comment>
<accession>A0A316U5A5</accession>
<dbReference type="STRING" id="1684307.A0A316U5A5"/>
<proteinExistence type="inferred from homology"/>
<dbReference type="SUPFAM" id="SSF56019">
    <property type="entry name" value="The spindle assembly checkpoint protein mad2"/>
    <property type="match status" value="1"/>
</dbReference>
<evidence type="ECO:0000313" key="4">
    <source>
        <dbReference type="EMBL" id="PWN19503.1"/>
    </source>
</evidence>
<feature type="region of interest" description="Disordered" evidence="2">
    <location>
        <begin position="298"/>
        <end position="346"/>
    </location>
</feature>
<feature type="compositionally biased region" description="Basic residues" evidence="2">
    <location>
        <begin position="301"/>
        <end position="310"/>
    </location>
</feature>
<dbReference type="InterPro" id="IPR036570">
    <property type="entry name" value="HORMA_dom_sf"/>
</dbReference>
<evidence type="ECO:0000256" key="2">
    <source>
        <dbReference type="SAM" id="MobiDB-lite"/>
    </source>
</evidence>
<feature type="compositionally biased region" description="Gly residues" evidence="2">
    <location>
        <begin position="466"/>
        <end position="484"/>
    </location>
</feature>
<feature type="domain" description="HORMA" evidence="3">
    <location>
        <begin position="47"/>
        <end position="292"/>
    </location>
</feature>